<gene>
    <name evidence="1" type="ORF">MML48_1g07538</name>
</gene>
<organism evidence="1 2">
    <name type="scientific">Holotrichia oblita</name>
    <name type="common">Chafer beetle</name>
    <dbReference type="NCBI Taxonomy" id="644536"/>
    <lineage>
        <taxon>Eukaryota</taxon>
        <taxon>Metazoa</taxon>
        <taxon>Ecdysozoa</taxon>
        <taxon>Arthropoda</taxon>
        <taxon>Hexapoda</taxon>
        <taxon>Insecta</taxon>
        <taxon>Pterygota</taxon>
        <taxon>Neoptera</taxon>
        <taxon>Endopterygota</taxon>
        <taxon>Coleoptera</taxon>
        <taxon>Polyphaga</taxon>
        <taxon>Scarabaeiformia</taxon>
        <taxon>Scarabaeidae</taxon>
        <taxon>Melolonthinae</taxon>
        <taxon>Holotrichia</taxon>
    </lineage>
</organism>
<keyword evidence="2" id="KW-1185">Reference proteome</keyword>
<dbReference type="Proteomes" id="UP001056778">
    <property type="component" value="Chromosome 1"/>
</dbReference>
<accession>A0ACB9TWC4</accession>
<sequence length="528" mass="58748">MALNLNIGILGHVDSGKTTLAKTLSEIASTAAFDKDPQSQSRGITLDLGFSSFSISTPSHLLDRVMVDKFQYTLVDCPGHASLIKTVIGGAHIIDMILLVIDVTKGIQTQTAECLVIGEITQKPIIVVLNKIDLIPPDKQDHFIEKVTKKIRVSLKGTIFKDSPVVAVSVNPNGEHQGLTSLINQISESSFVPDRQSTGPFLFAVDHCFGIKGQGTILTGTVLKGCISINDVIEIPVMAIERKIKSIQVFRKPVKCISQGDRAGICVTQFDSKQFERGLICTPRVANYIYCAIIPINRIKYFKYPINSRSKFHVTMGYETALGTITIFAAKTTEDFSFDVDYEFINNLNPIFDESSQDIQYFALIEFEKPVLATDNALVIASKFDVSTSSNTCRIGFWGNLLQYSKDKDYSTIFLPKLKVYKVKTKVGSIERIVDDNIAIVKNMFKKETPLDSFIGLTVKTSFGDVGRIDSSFGKSGKIKVCFENSLNGKMRDIVDKKNMDSDNRNNKVEIILSFKKYVFDINKRIYQ</sequence>
<name>A0ACB9TWC4_HOLOL</name>
<reference evidence="1" key="1">
    <citation type="submission" date="2022-04" db="EMBL/GenBank/DDBJ databases">
        <title>Chromosome-scale genome assembly of Holotrichia oblita Faldermann.</title>
        <authorList>
            <person name="Rongchong L."/>
        </authorList>
    </citation>
    <scope>NUCLEOTIDE SEQUENCE</scope>
    <source>
        <strain evidence="1">81SQS9</strain>
    </source>
</reference>
<keyword evidence="1" id="KW-0251">Elongation factor</keyword>
<keyword evidence="1" id="KW-0648">Protein biosynthesis</keyword>
<protein>
    <submittedName>
        <fullName evidence="1">Elongation factor tu-related</fullName>
    </submittedName>
</protein>
<evidence type="ECO:0000313" key="1">
    <source>
        <dbReference type="EMBL" id="KAI4471028.1"/>
    </source>
</evidence>
<comment type="caution">
    <text evidence="1">The sequence shown here is derived from an EMBL/GenBank/DDBJ whole genome shotgun (WGS) entry which is preliminary data.</text>
</comment>
<dbReference type="EMBL" id="CM043015">
    <property type="protein sequence ID" value="KAI4471028.1"/>
    <property type="molecule type" value="Genomic_DNA"/>
</dbReference>
<evidence type="ECO:0000313" key="2">
    <source>
        <dbReference type="Proteomes" id="UP001056778"/>
    </source>
</evidence>
<proteinExistence type="predicted"/>